<organism evidence="2 3">
    <name type="scientific">Recurvomyces mirabilis</name>
    <dbReference type="NCBI Taxonomy" id="574656"/>
    <lineage>
        <taxon>Eukaryota</taxon>
        <taxon>Fungi</taxon>
        <taxon>Dikarya</taxon>
        <taxon>Ascomycota</taxon>
        <taxon>Pezizomycotina</taxon>
        <taxon>Dothideomycetes</taxon>
        <taxon>Dothideomycetidae</taxon>
        <taxon>Mycosphaerellales</taxon>
        <taxon>Teratosphaeriaceae</taxon>
        <taxon>Recurvomyces</taxon>
    </lineage>
</organism>
<dbReference type="AlphaFoldDB" id="A0AAE0WM10"/>
<comment type="caution">
    <text evidence="2">The sequence shown here is derived from an EMBL/GenBank/DDBJ whole genome shotgun (WGS) entry which is preliminary data.</text>
</comment>
<name>A0AAE0WM10_9PEZI</name>
<protein>
    <recommendedName>
        <fullName evidence="4">RRM domain-containing protein</fullName>
    </recommendedName>
</protein>
<proteinExistence type="predicted"/>
<feature type="region of interest" description="Disordered" evidence="1">
    <location>
        <begin position="165"/>
        <end position="191"/>
    </location>
</feature>
<dbReference type="Proteomes" id="UP001274830">
    <property type="component" value="Unassembled WGS sequence"/>
</dbReference>
<evidence type="ECO:0000256" key="1">
    <source>
        <dbReference type="SAM" id="MobiDB-lite"/>
    </source>
</evidence>
<evidence type="ECO:0000313" key="2">
    <source>
        <dbReference type="EMBL" id="KAK3674208.1"/>
    </source>
</evidence>
<gene>
    <name evidence="2" type="ORF">LTR78_006055</name>
</gene>
<dbReference type="EMBL" id="JAUTXT010000021">
    <property type="protein sequence ID" value="KAK3674208.1"/>
    <property type="molecule type" value="Genomic_DNA"/>
</dbReference>
<accession>A0AAE0WM10</accession>
<sequence length="191" mass="21302">MSAAFVRPTANRAVHLRFTPRPSSLGESREILRLISQFGEVEHFKNLNYDALSAPNTAIVIFREAEAASHCIKKSPIRFRMGPAEQSQDPDTTEEGLRLFQIQANTARINLRDQLNSSHFHGNFAIDGKNAAQQDLNHRVPMKGLSDVNWRAVDKPWDIVSREKANHGAFKTSGKRKSLQEIASEAASSPV</sequence>
<keyword evidence="3" id="KW-1185">Reference proteome</keyword>
<evidence type="ECO:0000313" key="3">
    <source>
        <dbReference type="Proteomes" id="UP001274830"/>
    </source>
</evidence>
<evidence type="ECO:0008006" key="4">
    <source>
        <dbReference type="Google" id="ProtNLM"/>
    </source>
</evidence>
<reference evidence="2" key="1">
    <citation type="submission" date="2023-07" db="EMBL/GenBank/DDBJ databases">
        <title>Black Yeasts Isolated from many extreme environments.</title>
        <authorList>
            <person name="Coleine C."/>
            <person name="Stajich J.E."/>
            <person name="Selbmann L."/>
        </authorList>
    </citation>
    <scope>NUCLEOTIDE SEQUENCE</scope>
    <source>
        <strain evidence="2">CCFEE 5485</strain>
    </source>
</reference>
<dbReference type="CDD" id="cd00590">
    <property type="entry name" value="RRM_SF"/>
    <property type="match status" value="1"/>
</dbReference>